<feature type="compositionally biased region" description="Basic and acidic residues" evidence="1">
    <location>
        <begin position="65"/>
        <end position="74"/>
    </location>
</feature>
<evidence type="ECO:0000313" key="2">
    <source>
        <dbReference type="EMBL" id="WVZ97511.1"/>
    </source>
</evidence>
<keyword evidence="3" id="KW-1185">Reference proteome</keyword>
<feature type="region of interest" description="Disordered" evidence="1">
    <location>
        <begin position="54"/>
        <end position="84"/>
    </location>
</feature>
<gene>
    <name evidence="2" type="ORF">U9M48_043038</name>
</gene>
<feature type="compositionally biased region" description="Low complexity" evidence="1">
    <location>
        <begin position="229"/>
        <end position="252"/>
    </location>
</feature>
<name>A0AAQ3XGU8_PASNO</name>
<evidence type="ECO:0000313" key="3">
    <source>
        <dbReference type="Proteomes" id="UP001341281"/>
    </source>
</evidence>
<dbReference type="EMBL" id="CP144754">
    <property type="protein sequence ID" value="WVZ97511.1"/>
    <property type="molecule type" value="Genomic_DNA"/>
</dbReference>
<proteinExistence type="predicted"/>
<sequence length="252" mass="28867">MGKAQFDQGIGCFMINAAHMMNDYALEMPEHHNQFYNLQMQMMNTVSTAMQVLQQAQAQPPPPPPRDRRGDFLKGHPPTFSHATEPLQADDWLRAVECQLEIAQCNDRERVLYGSGQLRGIIRQGCIHLGTVQGKFSQPLRACGVDENEGVSFSEARHMSVTEYRDKFLQLARYATAEVAEDREKQEYFLEGLNDELQYQLLKTREGVVHQLVDRKCQEIEERKRKYINSSSSSNTRSRFSQGLSSQQQGHQ</sequence>
<organism evidence="2 3">
    <name type="scientific">Paspalum notatum var. saurae</name>
    <dbReference type="NCBI Taxonomy" id="547442"/>
    <lineage>
        <taxon>Eukaryota</taxon>
        <taxon>Viridiplantae</taxon>
        <taxon>Streptophyta</taxon>
        <taxon>Embryophyta</taxon>
        <taxon>Tracheophyta</taxon>
        <taxon>Spermatophyta</taxon>
        <taxon>Magnoliopsida</taxon>
        <taxon>Liliopsida</taxon>
        <taxon>Poales</taxon>
        <taxon>Poaceae</taxon>
        <taxon>PACMAD clade</taxon>
        <taxon>Panicoideae</taxon>
        <taxon>Andropogonodae</taxon>
        <taxon>Paspaleae</taxon>
        <taxon>Paspalinae</taxon>
        <taxon>Paspalum</taxon>
    </lineage>
</organism>
<dbReference type="AlphaFoldDB" id="A0AAQ3XGU8"/>
<accession>A0AAQ3XGU8</accession>
<protein>
    <submittedName>
        <fullName evidence="2">Uncharacterized protein</fullName>
    </submittedName>
</protein>
<reference evidence="2 3" key="1">
    <citation type="submission" date="2024-02" db="EMBL/GenBank/DDBJ databases">
        <title>High-quality chromosome-scale genome assembly of Pensacola bahiagrass (Paspalum notatum Flugge var. saurae).</title>
        <authorList>
            <person name="Vega J.M."/>
            <person name="Podio M."/>
            <person name="Orjuela J."/>
            <person name="Siena L.A."/>
            <person name="Pessino S.C."/>
            <person name="Combes M.C."/>
            <person name="Mariac C."/>
            <person name="Albertini E."/>
            <person name="Pupilli F."/>
            <person name="Ortiz J.P.A."/>
            <person name="Leblanc O."/>
        </authorList>
    </citation>
    <scope>NUCLEOTIDE SEQUENCE [LARGE SCALE GENOMIC DNA]</scope>
    <source>
        <strain evidence="2">R1</strain>
        <tissue evidence="2">Leaf</tissue>
    </source>
</reference>
<evidence type="ECO:0000256" key="1">
    <source>
        <dbReference type="SAM" id="MobiDB-lite"/>
    </source>
</evidence>
<feature type="region of interest" description="Disordered" evidence="1">
    <location>
        <begin position="225"/>
        <end position="252"/>
    </location>
</feature>
<dbReference type="Proteomes" id="UP001341281">
    <property type="component" value="Chromosome 10"/>
</dbReference>